<accession>A0ABU7I328</accession>
<dbReference type="InterPro" id="IPR000073">
    <property type="entry name" value="AB_hydrolase_1"/>
</dbReference>
<dbReference type="InterPro" id="IPR029058">
    <property type="entry name" value="AB_hydrolase_fold"/>
</dbReference>
<dbReference type="PANTHER" id="PTHR43798:SF33">
    <property type="entry name" value="HYDROLASE, PUTATIVE (AFU_ORTHOLOGUE AFUA_2G14860)-RELATED"/>
    <property type="match status" value="1"/>
</dbReference>
<dbReference type="PANTHER" id="PTHR43798">
    <property type="entry name" value="MONOACYLGLYCEROL LIPASE"/>
    <property type="match status" value="1"/>
</dbReference>
<dbReference type="InterPro" id="IPR050266">
    <property type="entry name" value="AB_hydrolase_sf"/>
</dbReference>
<proteinExistence type="predicted"/>
<dbReference type="Gene3D" id="3.40.50.1820">
    <property type="entry name" value="alpha/beta hydrolase"/>
    <property type="match status" value="1"/>
</dbReference>
<sequence length="279" mass="30659">MKKTKNLILFVSMLFLLVSCKKSSPTKKTDEQTLTQASVNLGTHQLAAYTLIRQSKYLVVFESGLGDGHDVWNQKNVISSIAATSDVLSYDRAGYGKSTLGPKPRNISTLSAELAKLIEQFANHSKVILVGHSLGGMVIRDYAIKNPDKVAALLFIDPSHEYYNRPSTTDQEQIYNEFKNAYGANFGGALEASCLIEDSNYTATLPNLPHVPVTVISSTKTDALHSTADRKKWFDAHELLKAGVNDFTHIATANAGHYIMVDEPNLVVDSFKALLKKLP</sequence>
<dbReference type="RefSeq" id="WP_330106176.1">
    <property type="nucleotide sequence ID" value="NZ_JAZDQT010000001.1"/>
</dbReference>
<protein>
    <submittedName>
        <fullName evidence="2">Alpha/beta hydrolase</fullName>
    </submittedName>
</protein>
<keyword evidence="3" id="KW-1185">Reference proteome</keyword>
<evidence type="ECO:0000313" key="2">
    <source>
        <dbReference type="EMBL" id="MEE1943776.1"/>
    </source>
</evidence>
<gene>
    <name evidence="2" type="ORF">VRU48_01575</name>
</gene>
<dbReference type="GO" id="GO:0016787">
    <property type="term" value="F:hydrolase activity"/>
    <property type="evidence" value="ECO:0007669"/>
    <property type="project" value="UniProtKB-KW"/>
</dbReference>
<dbReference type="EMBL" id="JAZDQT010000001">
    <property type="protein sequence ID" value="MEE1943776.1"/>
    <property type="molecule type" value="Genomic_DNA"/>
</dbReference>
<dbReference type="Pfam" id="PF00561">
    <property type="entry name" value="Abhydrolase_1"/>
    <property type="match status" value="1"/>
</dbReference>
<reference evidence="2 3" key="1">
    <citation type="submission" date="2024-01" db="EMBL/GenBank/DDBJ databases">
        <title>Pedobacter sp. nov., isolated from fresh soil.</title>
        <authorList>
            <person name="Le N.T.T."/>
        </authorList>
    </citation>
    <scope>NUCLEOTIDE SEQUENCE [LARGE SCALE GENOMIC DNA]</scope>
    <source>
        <strain evidence="2 3">KR3-3</strain>
    </source>
</reference>
<dbReference type="Proteomes" id="UP001336835">
    <property type="component" value="Unassembled WGS sequence"/>
</dbReference>
<comment type="caution">
    <text evidence="2">The sequence shown here is derived from an EMBL/GenBank/DDBJ whole genome shotgun (WGS) entry which is preliminary data.</text>
</comment>
<keyword evidence="2" id="KW-0378">Hydrolase</keyword>
<dbReference type="PRINTS" id="PR00111">
    <property type="entry name" value="ABHYDROLASE"/>
</dbReference>
<feature type="domain" description="AB hydrolase-1" evidence="1">
    <location>
        <begin position="58"/>
        <end position="163"/>
    </location>
</feature>
<organism evidence="2 3">
    <name type="scientific">Pedobacter albus</name>
    <dbReference type="NCBI Taxonomy" id="3113905"/>
    <lineage>
        <taxon>Bacteria</taxon>
        <taxon>Pseudomonadati</taxon>
        <taxon>Bacteroidota</taxon>
        <taxon>Sphingobacteriia</taxon>
        <taxon>Sphingobacteriales</taxon>
        <taxon>Sphingobacteriaceae</taxon>
        <taxon>Pedobacter</taxon>
    </lineage>
</organism>
<evidence type="ECO:0000259" key="1">
    <source>
        <dbReference type="Pfam" id="PF00561"/>
    </source>
</evidence>
<name>A0ABU7I328_9SPHI</name>
<dbReference type="PROSITE" id="PS51257">
    <property type="entry name" value="PROKAR_LIPOPROTEIN"/>
    <property type="match status" value="1"/>
</dbReference>
<dbReference type="SUPFAM" id="SSF53474">
    <property type="entry name" value="alpha/beta-Hydrolases"/>
    <property type="match status" value="1"/>
</dbReference>
<evidence type="ECO:0000313" key="3">
    <source>
        <dbReference type="Proteomes" id="UP001336835"/>
    </source>
</evidence>